<protein>
    <submittedName>
        <fullName evidence="2">Uncharacterized protein</fullName>
    </submittedName>
</protein>
<sequence length="203" mass="21471">MHDAEDNAPERDAGDAAAADRTGEADQTVEELVEYCRVQAGLLAGRVETMAAEASDRIDEIDEGIAALRADLDATDAHEETGASGAGDDAGAEASGDDPERTAGDVGDEVANLSEAESDLQRKQAMVEATESRMRLFQELATAYIELADGLIDELESGEADPDEAVSRVVSFEAERDAPAYFEERETLVEVAAESTGDSIAEE</sequence>
<gene>
    <name evidence="2" type="ORF">ACFQFD_00790</name>
</gene>
<comment type="caution">
    <text evidence="2">The sequence shown here is derived from an EMBL/GenBank/DDBJ whole genome shotgun (WGS) entry which is preliminary data.</text>
</comment>
<accession>A0ABD5T5V6</accession>
<dbReference type="EMBL" id="JBHSWX010000001">
    <property type="protein sequence ID" value="MFC6784570.1"/>
    <property type="molecule type" value="Genomic_DNA"/>
</dbReference>
<feature type="compositionally biased region" description="Low complexity" evidence="1">
    <location>
        <begin position="82"/>
        <end position="94"/>
    </location>
</feature>
<organism evidence="2 3">
    <name type="scientific">Halobaculum halobium</name>
    <dbReference type="NCBI Taxonomy" id="3032281"/>
    <lineage>
        <taxon>Archaea</taxon>
        <taxon>Methanobacteriati</taxon>
        <taxon>Methanobacteriota</taxon>
        <taxon>Stenosarchaea group</taxon>
        <taxon>Halobacteria</taxon>
        <taxon>Halobacteriales</taxon>
        <taxon>Haloferacaceae</taxon>
        <taxon>Halobaculum</taxon>
    </lineage>
</organism>
<dbReference type="GeneID" id="81211284"/>
<name>A0ABD5T5V6_9EURY</name>
<reference evidence="2 3" key="1">
    <citation type="journal article" date="2019" name="Int. J. Syst. Evol. Microbiol.">
        <title>The Global Catalogue of Microorganisms (GCM) 10K type strain sequencing project: providing services to taxonomists for standard genome sequencing and annotation.</title>
        <authorList>
            <consortium name="The Broad Institute Genomics Platform"/>
            <consortium name="The Broad Institute Genome Sequencing Center for Infectious Disease"/>
            <person name="Wu L."/>
            <person name="Ma J."/>
        </authorList>
    </citation>
    <scope>NUCLEOTIDE SEQUENCE [LARGE SCALE GENOMIC DNA]</scope>
    <source>
        <strain evidence="2 3">SYNS20</strain>
    </source>
</reference>
<evidence type="ECO:0000313" key="2">
    <source>
        <dbReference type="EMBL" id="MFC6784570.1"/>
    </source>
</evidence>
<keyword evidence="3" id="KW-1185">Reference proteome</keyword>
<dbReference type="RefSeq" id="WP_284063748.1">
    <property type="nucleotide sequence ID" value="NZ_CP126159.1"/>
</dbReference>
<evidence type="ECO:0000256" key="1">
    <source>
        <dbReference type="SAM" id="MobiDB-lite"/>
    </source>
</evidence>
<feature type="region of interest" description="Disordered" evidence="1">
    <location>
        <begin position="1"/>
        <end position="27"/>
    </location>
</feature>
<proteinExistence type="predicted"/>
<feature type="compositionally biased region" description="Basic and acidic residues" evidence="1">
    <location>
        <begin position="1"/>
        <end position="14"/>
    </location>
</feature>
<dbReference type="AlphaFoldDB" id="A0ABD5T5V6"/>
<dbReference type="Proteomes" id="UP001596443">
    <property type="component" value="Unassembled WGS sequence"/>
</dbReference>
<feature type="region of interest" description="Disordered" evidence="1">
    <location>
        <begin position="77"/>
        <end position="108"/>
    </location>
</feature>
<evidence type="ECO:0000313" key="3">
    <source>
        <dbReference type="Proteomes" id="UP001596443"/>
    </source>
</evidence>